<evidence type="ECO:0000256" key="3">
    <source>
        <dbReference type="ARBA" id="ARBA00022475"/>
    </source>
</evidence>
<dbReference type="Proteomes" id="UP000199512">
    <property type="component" value="Unassembled WGS sequence"/>
</dbReference>
<dbReference type="OrthoDB" id="9788907at2"/>
<name>A0A1H8IJ78_9FIRM</name>
<dbReference type="GO" id="GO:0015109">
    <property type="term" value="F:chromate transmembrane transporter activity"/>
    <property type="evidence" value="ECO:0007669"/>
    <property type="project" value="InterPro"/>
</dbReference>
<dbReference type="RefSeq" id="WP_091975663.1">
    <property type="nucleotide sequence ID" value="NZ_FODF01000008.1"/>
</dbReference>
<accession>A0A1H8IJ78</accession>
<keyword evidence="4 7" id="KW-0812">Transmembrane</keyword>
<dbReference type="STRING" id="215200.SAMN05216454_10853"/>
<reference evidence="8 9" key="1">
    <citation type="submission" date="2016-10" db="EMBL/GenBank/DDBJ databases">
        <authorList>
            <person name="de Groot N.N."/>
        </authorList>
    </citation>
    <scope>NUCLEOTIDE SEQUENCE [LARGE SCALE GENOMIC DNA]</scope>
    <source>
        <strain evidence="8 9">Calf135</strain>
    </source>
</reference>
<evidence type="ECO:0000256" key="2">
    <source>
        <dbReference type="ARBA" id="ARBA00005262"/>
    </source>
</evidence>
<dbReference type="EMBL" id="FODF01000008">
    <property type="protein sequence ID" value="SEN68930.1"/>
    <property type="molecule type" value="Genomic_DNA"/>
</dbReference>
<protein>
    <submittedName>
        <fullName evidence="8">Chromate transporter</fullName>
    </submittedName>
</protein>
<dbReference type="GO" id="GO:0005886">
    <property type="term" value="C:plasma membrane"/>
    <property type="evidence" value="ECO:0007669"/>
    <property type="project" value="UniProtKB-SubCell"/>
</dbReference>
<keyword evidence="5 7" id="KW-1133">Transmembrane helix</keyword>
<evidence type="ECO:0000256" key="5">
    <source>
        <dbReference type="ARBA" id="ARBA00022989"/>
    </source>
</evidence>
<proteinExistence type="inferred from homology"/>
<dbReference type="InterPro" id="IPR052518">
    <property type="entry name" value="CHR_Transporter"/>
</dbReference>
<feature type="transmembrane region" description="Helical" evidence="7">
    <location>
        <begin position="141"/>
        <end position="158"/>
    </location>
</feature>
<evidence type="ECO:0000313" key="8">
    <source>
        <dbReference type="EMBL" id="SEN68930.1"/>
    </source>
</evidence>
<dbReference type="PANTHER" id="PTHR43663:SF1">
    <property type="entry name" value="CHROMATE TRANSPORTER"/>
    <property type="match status" value="1"/>
</dbReference>
<gene>
    <name evidence="8" type="ORF">SAMN05216454_10853</name>
</gene>
<dbReference type="AlphaFoldDB" id="A0A1H8IJ78"/>
<evidence type="ECO:0000313" key="9">
    <source>
        <dbReference type="Proteomes" id="UP000199512"/>
    </source>
</evidence>
<keyword evidence="3" id="KW-1003">Cell membrane</keyword>
<dbReference type="PANTHER" id="PTHR43663">
    <property type="entry name" value="CHROMATE TRANSPORT PROTEIN-RELATED"/>
    <property type="match status" value="1"/>
</dbReference>
<comment type="subcellular location">
    <subcellularLocation>
        <location evidence="1">Cell membrane</location>
        <topology evidence="1">Multi-pass membrane protein</topology>
    </subcellularLocation>
</comment>
<dbReference type="InterPro" id="IPR003370">
    <property type="entry name" value="Chromate_transpt"/>
</dbReference>
<evidence type="ECO:0000256" key="4">
    <source>
        <dbReference type="ARBA" id="ARBA00022692"/>
    </source>
</evidence>
<organism evidence="8 9">
    <name type="scientific">Peptostreptococcus russellii</name>
    <dbReference type="NCBI Taxonomy" id="215200"/>
    <lineage>
        <taxon>Bacteria</taxon>
        <taxon>Bacillati</taxon>
        <taxon>Bacillota</taxon>
        <taxon>Clostridia</taxon>
        <taxon>Peptostreptococcales</taxon>
        <taxon>Peptostreptococcaceae</taxon>
        <taxon>Peptostreptococcus</taxon>
    </lineage>
</organism>
<evidence type="ECO:0000256" key="1">
    <source>
        <dbReference type="ARBA" id="ARBA00004651"/>
    </source>
</evidence>
<comment type="similarity">
    <text evidence="2">Belongs to the chromate ion transporter (CHR) (TC 2.A.51) family.</text>
</comment>
<feature type="transmembrane region" description="Helical" evidence="7">
    <location>
        <begin position="7"/>
        <end position="30"/>
    </location>
</feature>
<sequence length="182" mass="19578">MINKLLLLYITFLKIGAFAFGGGYAVLPLIQRYVVNDMKWLTIKELTDLVSLSQITPGPIGINSATFIGTKVASVPGAIVATIAEVTPSCILMLLLGYFLFRGKKITLLDRALKGLKPAIPGLILIAAIDMFKSSIFSPEGIKYIGVIGFIIGGILFMSKKVNIIKIIVISATVGVLFSFII</sequence>
<feature type="transmembrane region" description="Helical" evidence="7">
    <location>
        <begin position="78"/>
        <end position="101"/>
    </location>
</feature>
<keyword evidence="6 7" id="KW-0472">Membrane</keyword>
<evidence type="ECO:0000256" key="6">
    <source>
        <dbReference type="ARBA" id="ARBA00023136"/>
    </source>
</evidence>
<feature type="transmembrane region" description="Helical" evidence="7">
    <location>
        <begin position="164"/>
        <end position="181"/>
    </location>
</feature>
<evidence type="ECO:0000256" key="7">
    <source>
        <dbReference type="SAM" id="Phobius"/>
    </source>
</evidence>
<dbReference type="Pfam" id="PF02417">
    <property type="entry name" value="Chromate_transp"/>
    <property type="match status" value="1"/>
</dbReference>
<keyword evidence="9" id="KW-1185">Reference proteome</keyword>